<dbReference type="Gene3D" id="3.10.180.10">
    <property type="entry name" value="2,3-Dihydroxybiphenyl 1,2-Dioxygenase, domain 1"/>
    <property type="match status" value="1"/>
</dbReference>
<dbReference type="InterPro" id="IPR029068">
    <property type="entry name" value="Glyas_Bleomycin-R_OHBP_Dase"/>
</dbReference>
<sequence>MAEIIKALHTGISVLNMDEALNWYQENLDFSLVSDNYAEPLHARICFIKKGDYQIELFQYDFPTPLPDSRRMPNDDLQTVGTKHVAFEVDNMAEMKERLLKNHVDIAHEVMMEGNNVMFIRDNCGVLIELIQNN</sequence>
<gene>
    <name evidence="3" type="ORF">DW099_11235</name>
</gene>
<dbReference type="GO" id="GO:0051213">
    <property type="term" value="F:dioxygenase activity"/>
    <property type="evidence" value="ECO:0007669"/>
    <property type="project" value="UniProtKB-KW"/>
</dbReference>
<dbReference type="GO" id="GO:0046872">
    <property type="term" value="F:metal ion binding"/>
    <property type="evidence" value="ECO:0007669"/>
    <property type="project" value="UniProtKB-KW"/>
</dbReference>
<dbReference type="Pfam" id="PF00903">
    <property type="entry name" value="Glyoxalase"/>
    <property type="match status" value="1"/>
</dbReference>
<dbReference type="InterPro" id="IPR037523">
    <property type="entry name" value="VOC_core"/>
</dbReference>
<comment type="caution">
    <text evidence="3">The sequence shown here is derived from an EMBL/GenBank/DDBJ whole genome shotgun (WGS) entry which is preliminary data.</text>
</comment>
<dbReference type="PANTHER" id="PTHR43048">
    <property type="entry name" value="METHYLMALONYL-COA EPIMERASE"/>
    <property type="match status" value="1"/>
</dbReference>
<dbReference type="AlphaFoldDB" id="A0A415E0W1"/>
<evidence type="ECO:0000259" key="2">
    <source>
        <dbReference type="PROSITE" id="PS51819"/>
    </source>
</evidence>
<feature type="domain" description="VOC" evidence="2">
    <location>
        <begin position="6"/>
        <end position="133"/>
    </location>
</feature>
<keyword evidence="1" id="KW-0479">Metal-binding</keyword>
<dbReference type="PROSITE" id="PS51819">
    <property type="entry name" value="VOC"/>
    <property type="match status" value="1"/>
</dbReference>
<dbReference type="GO" id="GO:0004493">
    <property type="term" value="F:methylmalonyl-CoA epimerase activity"/>
    <property type="evidence" value="ECO:0007669"/>
    <property type="project" value="TreeGrafter"/>
</dbReference>
<accession>A0A415E0W1</accession>
<dbReference type="RefSeq" id="WP_118335796.1">
    <property type="nucleotide sequence ID" value="NZ_AP025567.1"/>
</dbReference>
<organism evidence="3 4">
    <name type="scientific">Emergencia timonensis</name>
    <dbReference type="NCBI Taxonomy" id="1776384"/>
    <lineage>
        <taxon>Bacteria</taxon>
        <taxon>Bacillati</taxon>
        <taxon>Bacillota</taxon>
        <taxon>Clostridia</taxon>
        <taxon>Peptostreptococcales</taxon>
        <taxon>Anaerovoracaceae</taxon>
        <taxon>Emergencia</taxon>
    </lineage>
</organism>
<dbReference type="Proteomes" id="UP000284841">
    <property type="component" value="Unassembled WGS sequence"/>
</dbReference>
<dbReference type="SUPFAM" id="SSF54593">
    <property type="entry name" value="Glyoxalase/Bleomycin resistance protein/Dihydroxybiphenyl dioxygenase"/>
    <property type="match status" value="1"/>
</dbReference>
<dbReference type="InterPro" id="IPR004360">
    <property type="entry name" value="Glyas_Fos-R_dOase_dom"/>
</dbReference>
<keyword evidence="3" id="KW-0560">Oxidoreductase</keyword>
<keyword evidence="4" id="KW-1185">Reference proteome</keyword>
<evidence type="ECO:0000313" key="3">
    <source>
        <dbReference type="EMBL" id="RHJ87267.1"/>
    </source>
</evidence>
<evidence type="ECO:0000256" key="1">
    <source>
        <dbReference type="ARBA" id="ARBA00022723"/>
    </source>
</evidence>
<keyword evidence="3" id="KW-0223">Dioxygenase</keyword>
<dbReference type="OrthoDB" id="9788468at2"/>
<reference evidence="3 4" key="1">
    <citation type="submission" date="2018-08" db="EMBL/GenBank/DDBJ databases">
        <title>A genome reference for cultivated species of the human gut microbiota.</title>
        <authorList>
            <person name="Zou Y."/>
            <person name="Xue W."/>
            <person name="Luo G."/>
        </authorList>
    </citation>
    <scope>NUCLEOTIDE SEQUENCE [LARGE SCALE GENOMIC DNA]</scope>
    <source>
        <strain evidence="3 4">AM07-24</strain>
    </source>
</reference>
<evidence type="ECO:0000313" key="4">
    <source>
        <dbReference type="Proteomes" id="UP000284841"/>
    </source>
</evidence>
<proteinExistence type="predicted"/>
<name>A0A415E0W1_9FIRM</name>
<dbReference type="STRING" id="1776384.GCA_900086585_00737"/>
<dbReference type="InterPro" id="IPR051785">
    <property type="entry name" value="MMCE/EMCE_epimerase"/>
</dbReference>
<protein>
    <submittedName>
        <fullName evidence="3">Glyoxalase/bleomycin resistance/dioxygenase family protein</fullName>
    </submittedName>
</protein>
<dbReference type="EMBL" id="QRMS01000003">
    <property type="protein sequence ID" value="RHJ87267.1"/>
    <property type="molecule type" value="Genomic_DNA"/>
</dbReference>
<dbReference type="PANTHER" id="PTHR43048:SF3">
    <property type="entry name" value="METHYLMALONYL-COA EPIMERASE, MITOCHONDRIAL"/>
    <property type="match status" value="1"/>
</dbReference>
<dbReference type="GO" id="GO:0046491">
    <property type="term" value="P:L-methylmalonyl-CoA metabolic process"/>
    <property type="evidence" value="ECO:0007669"/>
    <property type="project" value="TreeGrafter"/>
</dbReference>